<dbReference type="PANTHER" id="PTHR44920:SF2">
    <property type="entry name" value="RHODANESE DOMAIN-CONTAINING PROTEIN"/>
    <property type="match status" value="1"/>
</dbReference>
<evidence type="ECO:0000313" key="3">
    <source>
        <dbReference type="Proteomes" id="UP001633002"/>
    </source>
</evidence>
<proteinExistence type="predicted"/>
<dbReference type="SMART" id="SM00450">
    <property type="entry name" value="RHOD"/>
    <property type="match status" value="1"/>
</dbReference>
<gene>
    <name evidence="2" type="ORF">R1sor_004470</name>
</gene>
<dbReference type="EMBL" id="JBJQOH010000003">
    <property type="protein sequence ID" value="KAL3690819.1"/>
    <property type="molecule type" value="Genomic_DNA"/>
</dbReference>
<feature type="domain" description="Rhodanese" evidence="1">
    <location>
        <begin position="98"/>
        <end position="246"/>
    </location>
</feature>
<keyword evidence="3" id="KW-1185">Reference proteome</keyword>
<dbReference type="AlphaFoldDB" id="A0ABD3HKT1"/>
<organism evidence="2 3">
    <name type="scientific">Riccia sorocarpa</name>
    <dbReference type="NCBI Taxonomy" id="122646"/>
    <lineage>
        <taxon>Eukaryota</taxon>
        <taxon>Viridiplantae</taxon>
        <taxon>Streptophyta</taxon>
        <taxon>Embryophyta</taxon>
        <taxon>Marchantiophyta</taxon>
        <taxon>Marchantiopsida</taxon>
        <taxon>Marchantiidae</taxon>
        <taxon>Marchantiales</taxon>
        <taxon>Ricciaceae</taxon>
        <taxon>Riccia</taxon>
    </lineage>
</organism>
<name>A0ABD3HKT1_9MARC</name>
<protein>
    <recommendedName>
        <fullName evidence="1">Rhodanese domain-containing protein</fullName>
    </recommendedName>
</protein>
<evidence type="ECO:0000259" key="1">
    <source>
        <dbReference type="PROSITE" id="PS50206"/>
    </source>
</evidence>
<dbReference type="InterPro" id="IPR043186">
    <property type="entry name" value="Str14"/>
</dbReference>
<accession>A0ABD3HKT1</accession>
<dbReference type="PROSITE" id="PS50206">
    <property type="entry name" value="RHODANESE_3"/>
    <property type="match status" value="1"/>
</dbReference>
<evidence type="ECO:0000313" key="2">
    <source>
        <dbReference type="EMBL" id="KAL3690819.1"/>
    </source>
</evidence>
<dbReference type="SUPFAM" id="SSF52821">
    <property type="entry name" value="Rhodanese/Cell cycle control phosphatase"/>
    <property type="match status" value="1"/>
</dbReference>
<dbReference type="InterPro" id="IPR036873">
    <property type="entry name" value="Rhodanese-like_dom_sf"/>
</dbReference>
<dbReference type="PANTHER" id="PTHR44920">
    <property type="entry name" value="RHODANESE-LIKE DOMAIN-CONTAINING PROTEIN 14, CHLOROPLASTIC-RELATED"/>
    <property type="match status" value="1"/>
</dbReference>
<comment type="caution">
    <text evidence="2">The sequence shown here is derived from an EMBL/GenBank/DDBJ whole genome shotgun (WGS) entry which is preliminary data.</text>
</comment>
<dbReference type="Gene3D" id="3.40.250.10">
    <property type="entry name" value="Rhodanese-like domain"/>
    <property type="match status" value="1"/>
</dbReference>
<dbReference type="Proteomes" id="UP001633002">
    <property type="component" value="Unassembled WGS sequence"/>
</dbReference>
<dbReference type="CDD" id="cd00158">
    <property type="entry name" value="RHOD"/>
    <property type="match status" value="1"/>
</dbReference>
<dbReference type="InterPro" id="IPR001763">
    <property type="entry name" value="Rhodanese-like_dom"/>
</dbReference>
<sequence length="248" mass="27633">MAAVQHSAEFLVGPTRFSSKLPVKAIAVRLRHHSLIVRANDSKVKAGNELRSGKTSPQRGQVSTWFDETYTAWPEVHRVLTERNMRSVDCQEAFKLVRSGKAVLIDVREPQDFGRVHAQAAVSVPLFRLIQGNSFKANLRRLGHALITDFAGTERNPEFLSQALSAVNGNQKKTVVVMCDVGGTLKTIVERPGIKPKSYADPERRYGRASRSLRAVYELQEAGFSSVLHLTGGFNTWSYQGLPMEERD</sequence>
<reference evidence="2 3" key="1">
    <citation type="submission" date="2024-09" db="EMBL/GenBank/DDBJ databases">
        <title>Chromosome-scale assembly of Riccia sorocarpa.</title>
        <authorList>
            <person name="Paukszto L."/>
        </authorList>
    </citation>
    <scope>NUCLEOTIDE SEQUENCE [LARGE SCALE GENOMIC DNA]</scope>
    <source>
        <strain evidence="2">LP-2024</strain>
        <tissue evidence="2">Aerial parts of the thallus</tissue>
    </source>
</reference>